<protein>
    <recommendedName>
        <fullName evidence="4">MARVEL domain-containing protein</fullName>
    </recommendedName>
</protein>
<name>A0AAF5CXI9_STRER</name>
<feature type="transmembrane region" description="Helical" evidence="1">
    <location>
        <begin position="362"/>
        <end position="384"/>
    </location>
</feature>
<dbReference type="Proteomes" id="UP000035681">
    <property type="component" value="Unplaced"/>
</dbReference>
<proteinExistence type="predicted"/>
<evidence type="ECO:0000256" key="1">
    <source>
        <dbReference type="SAM" id="Phobius"/>
    </source>
</evidence>
<dbReference type="WBParaSite" id="TCONS_00003178.p1">
    <property type="protein sequence ID" value="TCONS_00003178.p1"/>
    <property type="gene ID" value="XLOC_002925"/>
</dbReference>
<evidence type="ECO:0008006" key="4">
    <source>
        <dbReference type="Google" id="ProtNLM"/>
    </source>
</evidence>
<feature type="transmembrane region" description="Helical" evidence="1">
    <location>
        <begin position="288"/>
        <end position="312"/>
    </location>
</feature>
<keyword evidence="2" id="KW-1185">Reference proteome</keyword>
<keyword evidence="1" id="KW-0472">Membrane</keyword>
<organism evidence="2 3">
    <name type="scientific">Strongyloides stercoralis</name>
    <name type="common">Threadworm</name>
    <dbReference type="NCBI Taxonomy" id="6248"/>
    <lineage>
        <taxon>Eukaryota</taxon>
        <taxon>Metazoa</taxon>
        <taxon>Ecdysozoa</taxon>
        <taxon>Nematoda</taxon>
        <taxon>Chromadorea</taxon>
        <taxon>Rhabditida</taxon>
        <taxon>Tylenchina</taxon>
        <taxon>Panagrolaimomorpha</taxon>
        <taxon>Strongyloidoidea</taxon>
        <taxon>Strongyloididae</taxon>
        <taxon>Strongyloides</taxon>
    </lineage>
</organism>
<sequence>MNSIVGDFKPKLHNVIVEQFIDSDKKIMMRSKFYYRKFNIEESLNKLFIFILETDQENDVEHYFKNYDTNNLHTFTIITVNETNIFKILNKVFSYGTKVKHLIIDINKCPTFIEFYEFLSKLTSIENISMINLCFLNDKIPTNMLLPIYKSLKKLTIRECQCTHFVNKKMLYNVINDNKQLYEININSYGISFEIDIIKFLKKKQMFHNYKSFDQCDERIITINFEYTENLSPLWNFNLLFFGWIYHHNCILSNYNYIQCTALKKCKKCNKIKKIQVGYRKIEKSTSILPYGALQTAKVIFSITLLIIFGCMNKYYNGLDVIETMLWCFSIFSIVSLIGHIFNGQQNLSETSDVICYIPFALLDFAIGIFASIVYTLGIVLFLKSLSHAYKDSTKLFISCIFGTINCLILVIIYSYYSYQLYKKSPNQTIYGIRSMIVEGDDIKHINLPNIESISVSFNPTTKPTSDRVFTNTTS</sequence>
<feature type="transmembrane region" description="Helical" evidence="1">
    <location>
        <begin position="324"/>
        <end position="342"/>
    </location>
</feature>
<reference evidence="3" key="1">
    <citation type="submission" date="2024-02" db="UniProtKB">
        <authorList>
            <consortium name="WormBaseParasite"/>
        </authorList>
    </citation>
    <scope>IDENTIFICATION</scope>
</reference>
<evidence type="ECO:0000313" key="2">
    <source>
        <dbReference type="Proteomes" id="UP000035681"/>
    </source>
</evidence>
<dbReference type="AlphaFoldDB" id="A0AAF5CXI9"/>
<evidence type="ECO:0000313" key="3">
    <source>
        <dbReference type="WBParaSite" id="TCONS_00003178.p1"/>
    </source>
</evidence>
<accession>A0AAF5CXI9</accession>
<keyword evidence="1" id="KW-1133">Transmembrane helix</keyword>
<feature type="transmembrane region" description="Helical" evidence="1">
    <location>
        <begin position="396"/>
        <end position="417"/>
    </location>
</feature>
<keyword evidence="1" id="KW-0812">Transmembrane</keyword>